<name>A0AAW0KD23_QUESU</name>
<comment type="caution">
    <text evidence="2">The sequence shown here is derived from an EMBL/GenBank/DDBJ whole genome shotgun (WGS) entry which is preliminary data.</text>
</comment>
<dbReference type="Proteomes" id="UP000237347">
    <property type="component" value="Unassembled WGS sequence"/>
</dbReference>
<reference evidence="2 3" key="2">
    <citation type="journal article" date="2018" name="Sci. Data">
        <title>The draft genome sequence of cork oak.</title>
        <authorList>
            <person name="Ramos A.M."/>
            <person name="Usie A."/>
            <person name="Barbosa P."/>
            <person name="Barros P.M."/>
            <person name="Capote T."/>
            <person name="Chaves I."/>
            <person name="Simoes F."/>
            <person name="Abreu I."/>
            <person name="Carrasquinho I."/>
            <person name="Faro C."/>
            <person name="Guimaraes J.B."/>
            <person name="Mendonca D."/>
            <person name="Nobrega F."/>
            <person name="Rodrigues L."/>
            <person name="Saibo N.J.M."/>
            <person name="Varela M.C."/>
            <person name="Egas C."/>
            <person name="Matos J."/>
            <person name="Miguel C.M."/>
            <person name="Oliveira M.M."/>
            <person name="Ricardo C.P."/>
            <person name="Goncalves S."/>
        </authorList>
    </citation>
    <scope>NUCLEOTIDE SEQUENCE [LARGE SCALE GENOMIC DNA]</scope>
    <source>
        <strain evidence="3">cv. HL8</strain>
        <strain evidence="2">HL8</strain>
    </source>
</reference>
<gene>
    <name evidence="2" type="ORF">CFP56_022485</name>
    <name evidence="1" type="ORF">CFP56_043537</name>
</gene>
<accession>A0AAW0KD23</accession>
<evidence type="ECO:0000313" key="1">
    <source>
        <dbReference type="EMBL" id="KAK7816916.1"/>
    </source>
</evidence>
<proteinExistence type="predicted"/>
<dbReference type="EMBL" id="PKMF04000353">
    <property type="protein sequence ID" value="KAK7836456.1"/>
    <property type="molecule type" value="Genomic_DNA"/>
</dbReference>
<evidence type="ECO:0000313" key="3">
    <source>
        <dbReference type="Proteomes" id="UP000237347"/>
    </source>
</evidence>
<keyword evidence="3" id="KW-1185">Reference proteome</keyword>
<reference evidence="2" key="1">
    <citation type="submission" date="2017-12" db="EMBL/GenBank/DDBJ databases">
        <authorList>
            <person name="Barbosa P."/>
            <person name="Usie A."/>
            <person name="Ramos A.M."/>
        </authorList>
    </citation>
    <scope>NUCLEOTIDE SEQUENCE</scope>
    <source>
        <strain evidence="2">HL8</strain>
        <tissue evidence="2">Leaves</tissue>
    </source>
</reference>
<evidence type="ECO:0000313" key="2">
    <source>
        <dbReference type="EMBL" id="KAK7836456.1"/>
    </source>
</evidence>
<organism evidence="2 3">
    <name type="scientific">Quercus suber</name>
    <name type="common">Cork oak</name>
    <dbReference type="NCBI Taxonomy" id="58331"/>
    <lineage>
        <taxon>Eukaryota</taxon>
        <taxon>Viridiplantae</taxon>
        <taxon>Streptophyta</taxon>
        <taxon>Embryophyta</taxon>
        <taxon>Tracheophyta</taxon>
        <taxon>Spermatophyta</taxon>
        <taxon>Magnoliopsida</taxon>
        <taxon>eudicotyledons</taxon>
        <taxon>Gunneridae</taxon>
        <taxon>Pentapetalae</taxon>
        <taxon>rosids</taxon>
        <taxon>fabids</taxon>
        <taxon>Fagales</taxon>
        <taxon>Fagaceae</taxon>
        <taxon>Quercus</taxon>
    </lineage>
</organism>
<reference evidence="2" key="3">
    <citation type="submission" date="2023-07" db="EMBL/GenBank/DDBJ databases">
        <title>An improved reference 1 genome and first organelle genomes of Quercus suber.</title>
        <authorList>
            <consortium name="Genosuber Consortium"/>
            <person name="Usie A."/>
            <person name="Serra O."/>
            <person name="Barros P."/>
        </authorList>
    </citation>
    <scope>NUCLEOTIDE SEQUENCE</scope>
    <source>
        <strain evidence="2">HL8</strain>
        <tissue evidence="2">Leaves</tissue>
    </source>
</reference>
<dbReference type="AlphaFoldDB" id="A0AAW0KD23"/>
<sequence>MGHKLLLYFRRPVNRSLSIQEVLSKTNLLRAQESIGGDDAVQAIKEIGFSSSYRIDPVLLDDEVWLLWNKEDVTIEVFIDTPQTIFMQ</sequence>
<dbReference type="EMBL" id="PKMF04000913">
    <property type="protein sequence ID" value="KAK7816916.1"/>
    <property type="molecule type" value="Genomic_DNA"/>
</dbReference>
<protein>
    <submittedName>
        <fullName evidence="2">Uncharacterized protein</fullName>
    </submittedName>
</protein>